<dbReference type="SUPFAM" id="SSF101908">
    <property type="entry name" value="Putative isomerase YbhE"/>
    <property type="match status" value="1"/>
</dbReference>
<dbReference type="InterPro" id="IPR037293">
    <property type="entry name" value="Gal_Oxidase_central_sf"/>
</dbReference>
<dbReference type="InterPro" id="IPR006652">
    <property type="entry name" value="Kelch_1"/>
</dbReference>
<dbReference type="Pfam" id="PF01344">
    <property type="entry name" value="Kelch_1"/>
    <property type="match status" value="2"/>
</dbReference>
<dbReference type="InterPro" id="IPR011043">
    <property type="entry name" value="Gal_Oxase/kelch_b-propeller"/>
</dbReference>
<dbReference type="InterPro" id="IPR013783">
    <property type="entry name" value="Ig-like_fold"/>
</dbReference>
<sequence>MNKSSLSLLLALGLALLAGCSPSSSGTGSIQFAVAVPQALSASVSRVSVTALAADFPSVSVDLVFANGSWGGTLGDLPAGAHRTFLARAFDASGTALFEGSASGVSIAAGQTALVAITLQQVNAPAFQNEAPIIDSLTASSTSVSVGNSLSLAASASDPNPGDTLSYAWTATAGSFSSATAASTSWTAPASTGIQTLSLTVTDSRGLSSSITVVVNVLPSGEQGQAQLSISFNSTPRVDSLNATASQLAVGQSTAVSASASDLDGDSLTYSWSNSCAGSWANAASRAAQFTPSELPASTCNNCDLTVTVSDGRGGQTTGTVALCVRAPPELNHLPPLILSASGSSGTATARQVLTYEVVASDPEGSALSFSWTATAGSLGTAADSASSSRITWTAPGCVSEGTPLAITATITNAFHLTATKSFSVTGLPVCVPPSWTSTGSLVSPRYGHTATLLPSGKVLVVGGWGSSSTSLATAELYDPATGTWSATGSLHGSRVNHTATLLSNGQVLVAAGTGSGSPGMYGTAEVYDPASGTWRETGLLTLPRVFASATLLLDGQVLLTGGINERSGFLAAAEVLDPSAGIGTWRATGSMASARFFHTTTRLPNGKVLVAAGLDSGVPSTTAEVYDPASGSWSATGSMGSPHSWHAATLLNNGRVLVTGSAYGPPPQVTAEVYDPASNSWSAAASMLTPRAYHSATLLKNGRVLIAGGDGGPLAPAEEYDPTSDTWSAAGSMLTPRSGTTATLLLNGQVLFVGGVSGSDPLSTAELYTPGTP</sequence>
<dbReference type="AlphaFoldDB" id="A0A085WC96"/>
<dbReference type="SMART" id="SM00612">
    <property type="entry name" value="Kelch"/>
    <property type="match status" value="6"/>
</dbReference>
<feature type="chain" id="PRO_5001799620" evidence="3">
    <location>
        <begin position="26"/>
        <end position="774"/>
    </location>
</feature>
<dbReference type="PANTHER" id="PTHR46344">
    <property type="entry name" value="OS02G0202900 PROTEIN"/>
    <property type="match status" value="1"/>
</dbReference>
<dbReference type="Pfam" id="PF17963">
    <property type="entry name" value="Big_9"/>
    <property type="match status" value="1"/>
</dbReference>
<dbReference type="SUPFAM" id="SSF49299">
    <property type="entry name" value="PKD domain"/>
    <property type="match status" value="1"/>
</dbReference>
<evidence type="ECO:0000256" key="2">
    <source>
        <dbReference type="ARBA" id="ARBA00022737"/>
    </source>
</evidence>
<dbReference type="Gene3D" id="2.120.10.80">
    <property type="entry name" value="Kelch-type beta propeller"/>
    <property type="match status" value="1"/>
</dbReference>
<dbReference type="PROSITE" id="PS51257">
    <property type="entry name" value="PROKAR_LIPOPROTEIN"/>
    <property type="match status" value="1"/>
</dbReference>
<dbReference type="STRING" id="394096.DB31_1425"/>
<keyword evidence="2" id="KW-0677">Repeat</keyword>
<feature type="signal peptide" evidence="3">
    <location>
        <begin position="1"/>
        <end position="25"/>
    </location>
</feature>
<keyword evidence="3" id="KW-0732">Signal</keyword>
<dbReference type="InterPro" id="IPR035986">
    <property type="entry name" value="PKD_dom_sf"/>
</dbReference>
<keyword evidence="1" id="KW-0880">Kelch repeat</keyword>
<dbReference type="OrthoDB" id="5498078at2"/>
<keyword evidence="5" id="KW-1185">Reference proteome</keyword>
<dbReference type="PATRIC" id="fig|394096.3.peg.5762"/>
<gene>
    <name evidence="4" type="ORF">DB31_1425</name>
</gene>
<proteinExistence type="predicted"/>
<dbReference type="Pfam" id="PF22352">
    <property type="entry name" value="K319L-like_PKD"/>
    <property type="match status" value="1"/>
</dbReference>
<evidence type="ECO:0000313" key="5">
    <source>
        <dbReference type="Proteomes" id="UP000028725"/>
    </source>
</evidence>
<reference evidence="4 5" key="1">
    <citation type="submission" date="2014-04" db="EMBL/GenBank/DDBJ databases">
        <title>Genome assembly of Hyalangium minutum DSM 14724.</title>
        <authorList>
            <person name="Sharma G."/>
            <person name="Subramanian S."/>
        </authorList>
    </citation>
    <scope>NUCLEOTIDE SEQUENCE [LARGE SCALE GENOMIC DNA]</scope>
    <source>
        <strain evidence="4 5">DSM 14724</strain>
    </source>
</reference>
<dbReference type="RefSeq" id="WP_044193098.1">
    <property type="nucleotide sequence ID" value="NZ_JMCB01000012.1"/>
</dbReference>
<dbReference type="PANTHER" id="PTHR46344:SF27">
    <property type="entry name" value="KELCH REPEAT SUPERFAMILY PROTEIN"/>
    <property type="match status" value="1"/>
</dbReference>
<dbReference type="EMBL" id="JMCB01000012">
    <property type="protein sequence ID" value="KFE65309.1"/>
    <property type="molecule type" value="Genomic_DNA"/>
</dbReference>
<protein>
    <submittedName>
        <fullName evidence="4">High-affinity leucine-specific transport system, periplasmic binding protein LivK</fullName>
    </submittedName>
</protein>
<evidence type="ECO:0000313" key="4">
    <source>
        <dbReference type="EMBL" id="KFE65309.1"/>
    </source>
</evidence>
<accession>A0A085WC96</accession>
<dbReference type="Proteomes" id="UP000028725">
    <property type="component" value="Unassembled WGS sequence"/>
</dbReference>
<evidence type="ECO:0000256" key="3">
    <source>
        <dbReference type="SAM" id="SignalP"/>
    </source>
</evidence>
<dbReference type="Gene3D" id="2.130.10.80">
    <property type="entry name" value="Galactose oxidase/kelch, beta-propeller"/>
    <property type="match status" value="3"/>
</dbReference>
<name>A0A085WC96_9BACT</name>
<dbReference type="Gene3D" id="2.60.40.10">
    <property type="entry name" value="Immunoglobulins"/>
    <property type="match status" value="2"/>
</dbReference>
<comment type="caution">
    <text evidence="4">The sequence shown here is derived from an EMBL/GenBank/DDBJ whole genome shotgun (WGS) entry which is preliminary data.</text>
</comment>
<dbReference type="InterPro" id="IPR015915">
    <property type="entry name" value="Kelch-typ_b-propeller"/>
</dbReference>
<organism evidence="4 5">
    <name type="scientific">Hyalangium minutum</name>
    <dbReference type="NCBI Taxonomy" id="394096"/>
    <lineage>
        <taxon>Bacteria</taxon>
        <taxon>Pseudomonadati</taxon>
        <taxon>Myxococcota</taxon>
        <taxon>Myxococcia</taxon>
        <taxon>Myxococcales</taxon>
        <taxon>Cystobacterineae</taxon>
        <taxon>Archangiaceae</taxon>
        <taxon>Hyalangium</taxon>
    </lineage>
</organism>
<dbReference type="SUPFAM" id="SSF50965">
    <property type="entry name" value="Galactose oxidase, central domain"/>
    <property type="match status" value="1"/>
</dbReference>
<evidence type="ECO:0000256" key="1">
    <source>
        <dbReference type="ARBA" id="ARBA00022441"/>
    </source>
</evidence>
<dbReference type="CDD" id="cd00146">
    <property type="entry name" value="PKD"/>
    <property type="match status" value="1"/>
</dbReference>